<protein>
    <recommendedName>
        <fullName evidence="2">NECAP PHear domain-containing protein</fullName>
    </recommendedName>
</protein>
<feature type="compositionally biased region" description="Basic and acidic residues" evidence="1">
    <location>
        <begin position="34"/>
        <end position="49"/>
    </location>
</feature>
<feature type="compositionally biased region" description="Acidic residues" evidence="1">
    <location>
        <begin position="140"/>
        <end position="158"/>
    </location>
</feature>
<feature type="region of interest" description="Disordered" evidence="1">
    <location>
        <begin position="34"/>
        <end position="158"/>
    </location>
</feature>
<evidence type="ECO:0000313" key="3">
    <source>
        <dbReference type="EMBL" id="CAD8889204.1"/>
    </source>
</evidence>
<dbReference type="GO" id="GO:0030125">
    <property type="term" value="C:clathrin vesicle coat"/>
    <property type="evidence" value="ECO:0007669"/>
    <property type="project" value="TreeGrafter"/>
</dbReference>
<organism evidence="3">
    <name type="scientific">Corethron hystrix</name>
    <dbReference type="NCBI Taxonomy" id="216773"/>
    <lineage>
        <taxon>Eukaryota</taxon>
        <taxon>Sar</taxon>
        <taxon>Stramenopiles</taxon>
        <taxon>Ochrophyta</taxon>
        <taxon>Bacillariophyta</taxon>
        <taxon>Coscinodiscophyceae</taxon>
        <taxon>Corethrophycidae</taxon>
        <taxon>Corethrales</taxon>
        <taxon>Corethraceae</taxon>
        <taxon>Corethron</taxon>
    </lineage>
</organism>
<dbReference type="Pfam" id="PF07933">
    <property type="entry name" value="DUF1681"/>
    <property type="match status" value="1"/>
</dbReference>
<dbReference type="GO" id="GO:0006897">
    <property type="term" value="P:endocytosis"/>
    <property type="evidence" value="ECO:0007669"/>
    <property type="project" value="InterPro"/>
</dbReference>
<dbReference type="EMBL" id="HBFR01022854">
    <property type="protein sequence ID" value="CAD8889204.1"/>
    <property type="molecule type" value="Transcribed_RNA"/>
</dbReference>
<name>A0A7S1BL11_9STRA</name>
<dbReference type="PANTHER" id="PTHR12847:SF9">
    <property type="entry name" value="NECAP-LIKE PROTEIN CG9132"/>
    <property type="match status" value="1"/>
</dbReference>
<dbReference type="PANTHER" id="PTHR12847">
    <property type="entry name" value="ATP-BINDING CASSETTE ABC TRANSPORTER-RELATED"/>
    <property type="match status" value="1"/>
</dbReference>
<reference evidence="3" key="1">
    <citation type="submission" date="2021-01" db="EMBL/GenBank/DDBJ databases">
        <authorList>
            <person name="Corre E."/>
            <person name="Pelletier E."/>
            <person name="Niang G."/>
            <person name="Scheremetjew M."/>
            <person name="Finn R."/>
            <person name="Kale V."/>
            <person name="Holt S."/>
            <person name="Cochrane G."/>
            <person name="Meng A."/>
            <person name="Brown T."/>
            <person name="Cohen L."/>
        </authorList>
    </citation>
    <scope>NUCLEOTIDE SEQUENCE</scope>
    <source>
        <strain evidence="3">308</strain>
    </source>
</reference>
<proteinExistence type="predicted"/>
<feature type="domain" description="NECAP PHear" evidence="2">
    <location>
        <begin position="3"/>
        <end position="77"/>
    </location>
</feature>
<feature type="compositionally biased region" description="Basic and acidic residues" evidence="1">
    <location>
        <begin position="123"/>
        <end position="139"/>
    </location>
</feature>
<gene>
    <name evidence="3" type="ORF">CHYS00102_LOCUS16407</name>
</gene>
<accession>A0A7S1BL11</accession>
<sequence>MKVGLGFRDRDSAIDFRSAIQDYANSVWREIQAERMKNEGGPQHSDEGKNNLVKGVEDQMTNSFSLKEGEKIHVNVKGGRKREKREKSGGSRGILLKPPPPPIQLESEQKMKVSGNQSQKNVPEFKETPTLEKNKCKEEENSEEAFAEDDFGDFESFD</sequence>
<evidence type="ECO:0000256" key="1">
    <source>
        <dbReference type="SAM" id="MobiDB-lite"/>
    </source>
</evidence>
<evidence type="ECO:0000259" key="2">
    <source>
        <dbReference type="Pfam" id="PF07933"/>
    </source>
</evidence>
<dbReference type="AlphaFoldDB" id="A0A7S1BL11"/>
<dbReference type="InterPro" id="IPR012466">
    <property type="entry name" value="NECAP_PHear"/>
</dbReference>